<dbReference type="AlphaFoldDB" id="A0A8D2J1Y2"/>
<keyword evidence="4" id="KW-0593">Phospholipase A2 inhibitor</keyword>
<dbReference type="CDD" id="cd23588">
    <property type="entry name" value="TFP_LU_ECD_PLIG"/>
    <property type="match status" value="1"/>
</dbReference>
<keyword evidence="10" id="KW-1185">Reference proteome</keyword>
<dbReference type="KEGG" id="vko:123025853"/>
<evidence type="ECO:0000256" key="5">
    <source>
        <dbReference type="ARBA" id="ARBA00023157"/>
    </source>
</evidence>
<evidence type="ECO:0000259" key="7">
    <source>
        <dbReference type="Pfam" id="PF00021"/>
    </source>
</evidence>
<dbReference type="InterPro" id="IPR050918">
    <property type="entry name" value="CNF-like_PLA2_Inhibitor"/>
</dbReference>
<dbReference type="RefSeq" id="XP_044290885.1">
    <property type="nucleotide sequence ID" value="XM_044434950.1"/>
</dbReference>
<evidence type="ECO:0000256" key="2">
    <source>
        <dbReference type="ARBA" id="ARBA00006570"/>
    </source>
</evidence>
<evidence type="ECO:0000313" key="9">
    <source>
        <dbReference type="Ensembl" id="ENSVKKP00000008384.1"/>
    </source>
</evidence>
<gene>
    <name evidence="9" type="primary">LOC123025853</name>
</gene>
<dbReference type="Pfam" id="PF00021">
    <property type="entry name" value="UPAR_LY6"/>
    <property type="match status" value="1"/>
</dbReference>
<dbReference type="Ensembl" id="ENSVKKT00000008600.1">
    <property type="protein sequence ID" value="ENSVKKP00000008384.1"/>
    <property type="gene ID" value="ENSVKKG00000005966.1"/>
</dbReference>
<dbReference type="PANTHER" id="PTHR20914:SF30">
    <property type="entry name" value="LY6_PLAUR DOMAIN CONTAINING 9"/>
    <property type="match status" value="1"/>
</dbReference>
<dbReference type="PANTHER" id="PTHR20914">
    <property type="entry name" value="LY6/PLAUR DOMAIN-CONTAINING PROTEIN 8"/>
    <property type="match status" value="1"/>
</dbReference>
<comment type="similarity">
    <text evidence="2">Belongs to the CNF-like-inhibitor family.</text>
</comment>
<evidence type="ECO:0000256" key="4">
    <source>
        <dbReference type="ARBA" id="ARBA00023005"/>
    </source>
</evidence>
<evidence type="ECO:0000313" key="10">
    <source>
        <dbReference type="Proteomes" id="UP000694545"/>
    </source>
</evidence>
<organism evidence="9 10">
    <name type="scientific">Varanus komodoensis</name>
    <name type="common">Komodo dragon</name>
    <dbReference type="NCBI Taxonomy" id="61221"/>
    <lineage>
        <taxon>Eukaryota</taxon>
        <taxon>Metazoa</taxon>
        <taxon>Chordata</taxon>
        <taxon>Craniata</taxon>
        <taxon>Vertebrata</taxon>
        <taxon>Euteleostomi</taxon>
        <taxon>Lepidosauria</taxon>
        <taxon>Squamata</taxon>
        <taxon>Bifurcata</taxon>
        <taxon>Unidentata</taxon>
        <taxon>Episquamata</taxon>
        <taxon>Toxicofera</taxon>
        <taxon>Anguimorpha</taxon>
        <taxon>Paleoanguimorpha</taxon>
        <taxon>Varanoidea</taxon>
        <taxon>Varanidae</taxon>
        <taxon>Varanus</taxon>
    </lineage>
</organism>
<dbReference type="InterPro" id="IPR016054">
    <property type="entry name" value="LY6_UPA_recep-like"/>
</dbReference>
<dbReference type="Proteomes" id="UP000694545">
    <property type="component" value="Unplaced"/>
</dbReference>
<dbReference type="SUPFAM" id="SSF57302">
    <property type="entry name" value="Snake toxin-like"/>
    <property type="match status" value="2"/>
</dbReference>
<evidence type="ECO:0000256" key="1">
    <source>
        <dbReference type="ARBA" id="ARBA00004613"/>
    </source>
</evidence>
<protein>
    <recommendedName>
        <fullName evidence="11">Sodefrin-like factor</fullName>
    </recommendedName>
</protein>
<dbReference type="GeneID" id="123025853"/>
<reference evidence="9" key="1">
    <citation type="submission" date="2025-08" db="UniProtKB">
        <authorList>
            <consortium name="Ensembl"/>
        </authorList>
    </citation>
    <scope>IDENTIFICATION</scope>
</reference>
<dbReference type="Pfam" id="PF02988">
    <property type="entry name" value="PLA2_inh"/>
    <property type="match status" value="1"/>
</dbReference>
<dbReference type="OrthoDB" id="9005385at2759"/>
<evidence type="ECO:0000256" key="3">
    <source>
        <dbReference type="ARBA" id="ARBA00022525"/>
    </source>
</evidence>
<dbReference type="GO" id="GO:0019834">
    <property type="term" value="F:phospholipase A2 inhibitor activity"/>
    <property type="evidence" value="ECO:0007669"/>
    <property type="project" value="UniProtKB-KW"/>
</dbReference>
<name>A0A8D2J1Y2_VARKO</name>
<feature type="domain" description="UPAR/Ly6" evidence="7">
    <location>
        <begin position="115"/>
        <end position="194"/>
    </location>
</feature>
<evidence type="ECO:0008006" key="11">
    <source>
        <dbReference type="Google" id="ProtNLM"/>
    </source>
</evidence>
<dbReference type="OMA" id="NANGRRC"/>
<dbReference type="InterPro" id="IPR045860">
    <property type="entry name" value="Snake_toxin-like_sf"/>
</dbReference>
<evidence type="ECO:0000256" key="6">
    <source>
        <dbReference type="SAM" id="SignalP"/>
    </source>
</evidence>
<dbReference type="GO" id="GO:0005576">
    <property type="term" value="C:extracellular region"/>
    <property type="evidence" value="ECO:0007669"/>
    <property type="project" value="UniProtKB-SubCell"/>
</dbReference>
<keyword evidence="6" id="KW-0732">Signal</keyword>
<accession>A0A8D2J1Y2</accession>
<feature type="domain" description="Phospholipase A2 inhibitor N-terminal" evidence="8">
    <location>
        <begin position="20"/>
        <end position="101"/>
    </location>
</feature>
<reference evidence="9" key="2">
    <citation type="submission" date="2025-09" db="UniProtKB">
        <authorList>
            <consortium name="Ensembl"/>
        </authorList>
    </citation>
    <scope>IDENTIFICATION</scope>
</reference>
<keyword evidence="3" id="KW-0964">Secreted</keyword>
<dbReference type="Gene3D" id="2.10.60.10">
    <property type="entry name" value="CD59"/>
    <property type="match status" value="2"/>
</dbReference>
<dbReference type="InterPro" id="IPR004126">
    <property type="entry name" value="PLipase_A2_inh_N"/>
</dbReference>
<feature type="signal peptide" evidence="6">
    <location>
        <begin position="1"/>
        <end position="18"/>
    </location>
</feature>
<dbReference type="CDD" id="cd23572">
    <property type="entry name" value="TFP_LU_ECD_PINLYP_rpt2"/>
    <property type="match status" value="1"/>
</dbReference>
<proteinExistence type="inferred from homology"/>
<comment type="subcellular location">
    <subcellularLocation>
        <location evidence="1">Secreted</location>
    </subcellularLocation>
</comment>
<feature type="chain" id="PRO_5034216097" description="Sodefrin-like factor" evidence="6">
    <location>
        <begin position="19"/>
        <end position="200"/>
    </location>
</feature>
<evidence type="ECO:0000259" key="8">
    <source>
        <dbReference type="Pfam" id="PF02988"/>
    </source>
</evidence>
<sequence length="200" mass="21047">MQILVTFLCLLLITTGSSLDCEVCSALGSTCAGSWQICEDGQDTCVINRAENSLAGYPVLTVYKGCASSDICDQGPQYVHLGEGREIRSITACCVGDACRTTDPLLPPAFVEPNGKRCPACYAVSPNTCNPKKIVKCVGPEEHCLDLAMTITHGSLVINAAQKGCATKLACDQTARGDIDTSRFQVHITKAACQAAPAAD</sequence>
<keyword evidence="5" id="KW-1015">Disulfide bond</keyword>